<dbReference type="GO" id="GO:0043161">
    <property type="term" value="P:proteasome-mediated ubiquitin-dependent protein catabolic process"/>
    <property type="evidence" value="ECO:0007669"/>
    <property type="project" value="TreeGrafter"/>
</dbReference>
<dbReference type="InterPro" id="IPR001680">
    <property type="entry name" value="WD40_rpt"/>
</dbReference>
<dbReference type="SUPFAM" id="SSF81383">
    <property type="entry name" value="F-box domain"/>
    <property type="match status" value="1"/>
</dbReference>
<feature type="compositionally biased region" description="Polar residues" evidence="5">
    <location>
        <begin position="393"/>
        <end position="402"/>
    </location>
</feature>
<keyword evidence="2 4" id="KW-0853">WD repeat</keyword>
<evidence type="ECO:0000313" key="7">
    <source>
        <dbReference type="EMBL" id="KJE97120.1"/>
    </source>
</evidence>
<feature type="domain" description="F-box" evidence="6">
    <location>
        <begin position="1"/>
        <end position="47"/>
    </location>
</feature>
<evidence type="ECO:0000256" key="4">
    <source>
        <dbReference type="PROSITE-ProRule" id="PRU00221"/>
    </source>
</evidence>
<evidence type="ECO:0000313" key="8">
    <source>
        <dbReference type="Proteomes" id="UP000008743"/>
    </source>
</evidence>
<organism evidence="7 8">
    <name type="scientific">Capsaspora owczarzaki (strain ATCC 30864)</name>
    <dbReference type="NCBI Taxonomy" id="595528"/>
    <lineage>
        <taxon>Eukaryota</taxon>
        <taxon>Filasterea</taxon>
        <taxon>Capsaspora</taxon>
    </lineage>
</organism>
<feature type="compositionally biased region" description="Acidic residues" evidence="5">
    <location>
        <begin position="322"/>
        <end position="364"/>
    </location>
</feature>
<feature type="compositionally biased region" description="Pro residues" evidence="5">
    <location>
        <begin position="367"/>
        <end position="381"/>
    </location>
</feature>
<evidence type="ECO:0000259" key="6">
    <source>
        <dbReference type="PROSITE" id="PS50181"/>
    </source>
</evidence>
<dbReference type="PROSITE" id="PS50181">
    <property type="entry name" value="FBOX"/>
    <property type="match status" value="1"/>
</dbReference>
<sequence>MSPFATLPDELVLRILAQLPSVDVLAVSRTCHRMRTVARDPTLWRQLLFRDFDCSALAVLPVAAAAAETIRHHQQEQHKQRTDPWIQAHPLRREAGTEPRRPIAVPFNLRTRFLMPSEAPATQQDASQRPIATFTDYTQCYGRIIPVTGVSNIKSIRALLTSLLRNPPEGLSTVLFHRELILWYEAMHRRYTRIMRRLQLQHLQCESSYTLPDDPFADRWQLCADDEAMRLQTPEVEFDTSEDDDLLILCLGEKIKHEDVANGLDTKLTLVRGPPVAPRPAASLSTATLRLIAMSGSDMERTSSARSNISDDASGDYASVNDADEEDDGEYQASLSEDEAEERDESDDADGNSAENGEEGEDDPTALHPPSPPMAESPLPSPLQFSAPEHASNHSSILQPPNAVNATPFAPIADPPLPVDAAVPWRTCFFDRQQLEHHWALGRVCAHFAFQAHVKEASIIFLELCHGNMRILSISQCRNLRVWSLETMSCLLSLDFTGKNRFDCAVANDTTVCSVDFVEDRRATVIQLWNAETGSLSATLAGHLMPVAALAILPHAHQLLSSDDAHCVRLWNISLPQAAFCLAAVHLASRPSLLLTWELCLCVTTATSSDAGLIRLLEPTTWLGDSGAGDTSTQQPSPAEAGSAPASPPPRTASWKGAVSVLGNQVYAVDGATLHCLSIPSCALQSCSHSSHTLLHEHLSNPNLIPLGEGQHPAPTTVHCTYASIQQSARMNLPVCVHASMEAVYVGHADGDISRWPLNFPDGLDDWQGVLRGHEASVFALDSFGRSRLVSAASDFAVRVWSLTTHECLIVTHLLPPLERVFSRLNMVSLPERVFISENQFGVALSNGMIKVWQI</sequence>
<dbReference type="Gene3D" id="2.130.10.10">
    <property type="entry name" value="YVTN repeat-like/Quinoprotein amine dehydrogenase"/>
    <property type="match status" value="2"/>
</dbReference>
<dbReference type="PANTHER" id="PTHR19849">
    <property type="entry name" value="PHOSPHOLIPASE A-2-ACTIVATING PROTEIN"/>
    <property type="match status" value="1"/>
</dbReference>
<keyword evidence="3" id="KW-0677">Repeat</keyword>
<reference evidence="8" key="1">
    <citation type="submission" date="2011-02" db="EMBL/GenBank/DDBJ databases">
        <title>The Genome Sequence of Capsaspora owczarzaki ATCC 30864.</title>
        <authorList>
            <person name="Russ C."/>
            <person name="Cuomo C."/>
            <person name="Burger G."/>
            <person name="Gray M.W."/>
            <person name="Holland P.W.H."/>
            <person name="King N."/>
            <person name="Lang F.B.F."/>
            <person name="Roger A.J."/>
            <person name="Ruiz-Trillo I."/>
            <person name="Young S.K."/>
            <person name="Zeng Q."/>
            <person name="Gargeya S."/>
            <person name="Alvarado L."/>
            <person name="Berlin A."/>
            <person name="Chapman S.B."/>
            <person name="Chen Z."/>
            <person name="Freedman E."/>
            <person name="Gellesch M."/>
            <person name="Goldberg J."/>
            <person name="Griggs A."/>
            <person name="Gujja S."/>
            <person name="Heilman E."/>
            <person name="Heiman D."/>
            <person name="Howarth C."/>
            <person name="Mehta T."/>
            <person name="Neiman D."/>
            <person name="Pearson M."/>
            <person name="Roberts A."/>
            <person name="Saif S."/>
            <person name="Shea T."/>
            <person name="Shenoy N."/>
            <person name="Sisk P."/>
            <person name="Stolte C."/>
            <person name="Sykes S."/>
            <person name="White J."/>
            <person name="Yandava C."/>
            <person name="Haas B."/>
            <person name="Nusbaum C."/>
            <person name="Birren B."/>
        </authorList>
    </citation>
    <scope>NUCLEOTIDE SEQUENCE</scope>
    <source>
        <strain evidence="8">ATCC 30864</strain>
    </source>
</reference>
<dbReference type="PANTHER" id="PTHR19849:SF0">
    <property type="entry name" value="PHOSPHOLIPASE A-2-ACTIVATING PROTEIN"/>
    <property type="match status" value="1"/>
</dbReference>
<keyword evidence="8" id="KW-1185">Reference proteome</keyword>
<feature type="repeat" description="WD" evidence="4">
    <location>
        <begin position="540"/>
        <end position="574"/>
    </location>
</feature>
<dbReference type="InterPro" id="IPR036322">
    <property type="entry name" value="WD40_repeat_dom_sf"/>
</dbReference>
<gene>
    <name evidence="7" type="ORF">CAOG_007586</name>
</gene>
<dbReference type="InParanoid" id="A0A0D2WW36"/>
<proteinExistence type="predicted"/>
<keyword evidence="1" id="KW-0963">Cytoplasm</keyword>
<feature type="compositionally biased region" description="Low complexity" evidence="5">
    <location>
        <begin position="636"/>
        <end position="645"/>
    </location>
</feature>
<dbReference type="SUPFAM" id="SSF50978">
    <property type="entry name" value="WD40 repeat-like"/>
    <property type="match status" value="1"/>
</dbReference>
<feature type="region of interest" description="Disordered" evidence="5">
    <location>
        <begin position="624"/>
        <end position="653"/>
    </location>
</feature>
<dbReference type="SMART" id="SM00320">
    <property type="entry name" value="WD40"/>
    <property type="match status" value="3"/>
</dbReference>
<evidence type="ECO:0000256" key="5">
    <source>
        <dbReference type="SAM" id="MobiDB-lite"/>
    </source>
</evidence>
<dbReference type="GO" id="GO:0005634">
    <property type="term" value="C:nucleus"/>
    <property type="evidence" value="ECO:0007669"/>
    <property type="project" value="TreeGrafter"/>
</dbReference>
<dbReference type="STRING" id="595528.A0A0D2WW36"/>
<dbReference type="RefSeq" id="XP_004343460.1">
    <property type="nucleotide sequence ID" value="XM_004343410.2"/>
</dbReference>
<name>A0A0D2WW36_CAPO3</name>
<evidence type="ECO:0000256" key="2">
    <source>
        <dbReference type="ARBA" id="ARBA00022574"/>
    </source>
</evidence>
<dbReference type="Proteomes" id="UP000008743">
    <property type="component" value="Unassembled WGS sequence"/>
</dbReference>
<dbReference type="PROSITE" id="PS50082">
    <property type="entry name" value="WD_REPEATS_2"/>
    <property type="match status" value="2"/>
</dbReference>
<dbReference type="GO" id="GO:0005737">
    <property type="term" value="C:cytoplasm"/>
    <property type="evidence" value="ECO:0007669"/>
    <property type="project" value="TreeGrafter"/>
</dbReference>
<dbReference type="SMART" id="SM00256">
    <property type="entry name" value="FBOX"/>
    <property type="match status" value="1"/>
</dbReference>
<dbReference type="Gene3D" id="1.20.1280.50">
    <property type="match status" value="1"/>
</dbReference>
<feature type="region of interest" description="Disordered" evidence="5">
    <location>
        <begin position="297"/>
        <end position="402"/>
    </location>
</feature>
<protein>
    <recommendedName>
        <fullName evidence="6">F-box domain-containing protein</fullName>
    </recommendedName>
</protein>
<dbReference type="GO" id="GO:0010992">
    <property type="term" value="P:ubiquitin recycling"/>
    <property type="evidence" value="ECO:0007669"/>
    <property type="project" value="TreeGrafter"/>
</dbReference>
<evidence type="ECO:0000256" key="1">
    <source>
        <dbReference type="ARBA" id="ARBA00022490"/>
    </source>
</evidence>
<dbReference type="Pfam" id="PF12937">
    <property type="entry name" value="F-box-like"/>
    <property type="match status" value="1"/>
</dbReference>
<dbReference type="Pfam" id="PF00400">
    <property type="entry name" value="WD40"/>
    <property type="match status" value="2"/>
</dbReference>
<dbReference type="InterPro" id="IPR036047">
    <property type="entry name" value="F-box-like_dom_sf"/>
</dbReference>
<dbReference type="EMBL" id="KE346373">
    <property type="protein sequence ID" value="KJE97120.1"/>
    <property type="molecule type" value="Genomic_DNA"/>
</dbReference>
<dbReference type="OrthoDB" id="101791at2759"/>
<dbReference type="AlphaFoldDB" id="A0A0D2WW36"/>
<dbReference type="InterPro" id="IPR001810">
    <property type="entry name" value="F-box_dom"/>
</dbReference>
<dbReference type="GO" id="GO:0043130">
    <property type="term" value="F:ubiquitin binding"/>
    <property type="evidence" value="ECO:0007669"/>
    <property type="project" value="TreeGrafter"/>
</dbReference>
<evidence type="ECO:0000256" key="3">
    <source>
        <dbReference type="ARBA" id="ARBA00022737"/>
    </source>
</evidence>
<accession>A0A0D2WW36</accession>
<dbReference type="InterPro" id="IPR015943">
    <property type="entry name" value="WD40/YVTN_repeat-like_dom_sf"/>
</dbReference>
<feature type="repeat" description="WD" evidence="4">
    <location>
        <begin position="771"/>
        <end position="811"/>
    </location>
</feature>